<reference evidence="6 7" key="1">
    <citation type="submission" date="2012-05" db="EMBL/GenBank/DDBJ databases">
        <title>Recombination and specialization in a pathogen metapopulation.</title>
        <authorList>
            <person name="Gardiner A."/>
            <person name="Kemen E."/>
            <person name="Schultz-Larsen T."/>
            <person name="MacLean D."/>
            <person name="Van Oosterhout C."/>
            <person name="Jones J.D.G."/>
        </authorList>
    </citation>
    <scope>NUCLEOTIDE SEQUENCE [LARGE SCALE GENOMIC DNA]</scope>
    <source>
        <strain evidence="6 7">Ac Nc2</strain>
    </source>
</reference>
<sequence>MGNSESRGTTDHPLTLTVPESALSSCCENDIARIHRSSTLPPPYAAENHTTSTLLPNSVSVTLDTDISRRGDHLHSQSLHNERGGIELGQQVVEDTTTKVGYWYLIKNGYNELVHLIIRPPRARYQIKDLGPHQFTFLGSHYHRSDFQVVNARNQTLECSFWRVKGSDNSQKPPCVIYLHGNSSCRLECLSILRTCLSSGLSVVAFDGAGSGKSQGEYISLGYYERDDLQAVIQHLRDNEWVSSVGLWGRSMGAATALLHVDRDPSIAGVIIDSAFTSLEELVQEIVEQGRQEGLSIPSWALKLVMRCIRSSVQKRAHFDVRDLAPRNHASESFVPALFVAARNDSFIGAHHSKELHELYAGDKNLVIVDGDHNTLRPSFLLDSAGIFLQNALHIDPISVPHANVSIPGHGLIRRRSGRLPWSTSKSAWLEKGTPTSAQASHSRQRPSSKNGVKTKVSEREWKAWQSENVTHKLSVTETESQLMIPESAWNCAVCTFLNAPMMSRCDICHSRYRPKAPEDRKRGSHRSRKYSL</sequence>
<dbReference type="SMART" id="SM00547">
    <property type="entry name" value="ZnF_RBZ"/>
    <property type="match status" value="1"/>
</dbReference>
<keyword evidence="3" id="KW-0862">Zinc</keyword>
<keyword evidence="1" id="KW-0479">Metal-binding</keyword>
<protein>
    <recommendedName>
        <fullName evidence="5">RanBP2-type domain-containing protein</fullName>
    </recommendedName>
</protein>
<dbReference type="PANTHER" id="PTHR43358:SF4">
    <property type="entry name" value="ALPHA_BETA HYDROLASE FOLD-1 DOMAIN-CONTAINING PROTEIN"/>
    <property type="match status" value="1"/>
</dbReference>
<dbReference type="SUPFAM" id="SSF90209">
    <property type="entry name" value="Ran binding protein zinc finger-like"/>
    <property type="match status" value="1"/>
</dbReference>
<evidence type="ECO:0000256" key="3">
    <source>
        <dbReference type="ARBA" id="ARBA00022833"/>
    </source>
</evidence>
<accession>A0A024GA03</accession>
<evidence type="ECO:0000313" key="6">
    <source>
        <dbReference type="EMBL" id="CCI43474.1"/>
    </source>
</evidence>
<dbReference type="STRING" id="65357.A0A024GA03"/>
<evidence type="ECO:0000256" key="4">
    <source>
        <dbReference type="SAM" id="MobiDB-lite"/>
    </source>
</evidence>
<dbReference type="SUPFAM" id="SSF53474">
    <property type="entry name" value="alpha/beta-Hydrolases"/>
    <property type="match status" value="1"/>
</dbReference>
<evidence type="ECO:0000313" key="7">
    <source>
        <dbReference type="Proteomes" id="UP000053237"/>
    </source>
</evidence>
<dbReference type="AlphaFoldDB" id="A0A024GA03"/>
<feature type="compositionally biased region" description="Polar residues" evidence="4">
    <location>
        <begin position="434"/>
        <end position="452"/>
    </location>
</feature>
<dbReference type="Pfam" id="PF12146">
    <property type="entry name" value="Hydrolase_4"/>
    <property type="match status" value="1"/>
</dbReference>
<evidence type="ECO:0000259" key="5">
    <source>
        <dbReference type="PROSITE" id="PS01358"/>
    </source>
</evidence>
<dbReference type="InParanoid" id="A0A024GA03"/>
<keyword evidence="7" id="KW-1185">Reference proteome</keyword>
<dbReference type="PANTHER" id="PTHR43358">
    <property type="entry name" value="ALPHA/BETA-HYDROLASE"/>
    <property type="match status" value="1"/>
</dbReference>
<dbReference type="Proteomes" id="UP000053237">
    <property type="component" value="Unassembled WGS sequence"/>
</dbReference>
<dbReference type="InterPro" id="IPR029058">
    <property type="entry name" value="AB_hydrolase_fold"/>
</dbReference>
<gene>
    <name evidence="6" type="ORF">BN9_042580</name>
</gene>
<feature type="domain" description="RanBP2-type" evidence="5">
    <location>
        <begin position="490"/>
        <end position="509"/>
    </location>
</feature>
<dbReference type="EMBL" id="CAIX01000049">
    <property type="protein sequence ID" value="CCI43474.1"/>
    <property type="molecule type" value="Genomic_DNA"/>
</dbReference>
<dbReference type="PROSITE" id="PS01358">
    <property type="entry name" value="ZF_RANBP2_1"/>
    <property type="match status" value="1"/>
</dbReference>
<dbReference type="Gene3D" id="3.40.50.1820">
    <property type="entry name" value="alpha/beta hydrolase"/>
    <property type="match status" value="1"/>
</dbReference>
<comment type="caution">
    <text evidence="6">The sequence shown here is derived from an EMBL/GenBank/DDBJ whole genome shotgun (WGS) entry which is preliminary data.</text>
</comment>
<dbReference type="InterPro" id="IPR022742">
    <property type="entry name" value="Hydrolase_4"/>
</dbReference>
<dbReference type="GO" id="GO:0008270">
    <property type="term" value="F:zinc ion binding"/>
    <property type="evidence" value="ECO:0007669"/>
    <property type="project" value="UniProtKB-KW"/>
</dbReference>
<feature type="region of interest" description="Disordered" evidence="4">
    <location>
        <begin position="425"/>
        <end position="459"/>
    </location>
</feature>
<proteinExistence type="predicted"/>
<dbReference type="InterPro" id="IPR036443">
    <property type="entry name" value="Znf_RanBP2_sf"/>
</dbReference>
<dbReference type="OrthoDB" id="10249433at2759"/>
<evidence type="ECO:0000256" key="2">
    <source>
        <dbReference type="ARBA" id="ARBA00022771"/>
    </source>
</evidence>
<dbReference type="InterPro" id="IPR052920">
    <property type="entry name" value="DNA-binding_regulatory"/>
</dbReference>
<keyword evidence="2" id="KW-0863">Zinc-finger</keyword>
<evidence type="ECO:0000256" key="1">
    <source>
        <dbReference type="ARBA" id="ARBA00022723"/>
    </source>
</evidence>
<dbReference type="InterPro" id="IPR001876">
    <property type="entry name" value="Znf_RanBP2"/>
</dbReference>
<dbReference type="Gene3D" id="2.30.30.380">
    <property type="entry name" value="Zn-finger domain of Sec23/24"/>
    <property type="match status" value="1"/>
</dbReference>
<name>A0A024GA03_9STRA</name>
<organism evidence="6 7">
    <name type="scientific">Albugo candida</name>
    <dbReference type="NCBI Taxonomy" id="65357"/>
    <lineage>
        <taxon>Eukaryota</taxon>
        <taxon>Sar</taxon>
        <taxon>Stramenopiles</taxon>
        <taxon>Oomycota</taxon>
        <taxon>Peronosporomycetes</taxon>
        <taxon>Albuginales</taxon>
        <taxon>Albuginaceae</taxon>
        <taxon>Albugo</taxon>
    </lineage>
</organism>